<gene>
    <name evidence="3" type="ORF">CQW29_01200</name>
</gene>
<dbReference type="InterPro" id="IPR000259">
    <property type="entry name" value="Adhesion_dom_fimbrial"/>
</dbReference>
<dbReference type="OrthoDB" id="6465690at2"/>
<reference evidence="3 4" key="1">
    <citation type="submission" date="2017-10" db="EMBL/GenBank/DDBJ databases">
        <title>Draft genome of two endophytic bacteria isolated from 'guarana' Paullinia cupana (Mart.) Ducke.</title>
        <authorList>
            <person name="Siqueira K.A."/>
            <person name="Liotti R.G."/>
            <person name="Mendes T.A."/>
            <person name="Soares M.A."/>
        </authorList>
    </citation>
    <scope>NUCLEOTIDE SEQUENCE [LARGE SCALE GENOMIC DNA]</scope>
    <source>
        <strain evidence="3 4">342</strain>
    </source>
</reference>
<dbReference type="InterPro" id="IPR005430">
    <property type="entry name" value="P_pili_tip_PapF"/>
</dbReference>
<organism evidence="3 4">
    <name type="scientific">Pantoea coffeiphila</name>
    <dbReference type="NCBI Taxonomy" id="1465635"/>
    <lineage>
        <taxon>Bacteria</taxon>
        <taxon>Pseudomonadati</taxon>
        <taxon>Pseudomonadota</taxon>
        <taxon>Gammaproteobacteria</taxon>
        <taxon>Enterobacterales</taxon>
        <taxon>Erwiniaceae</taxon>
        <taxon>Pantoea</taxon>
    </lineage>
</organism>
<dbReference type="InterPro" id="IPR008966">
    <property type="entry name" value="Adhesion_dom_sf"/>
</dbReference>
<evidence type="ECO:0000256" key="1">
    <source>
        <dbReference type="SAM" id="SignalP"/>
    </source>
</evidence>
<keyword evidence="1" id="KW-0732">Signal</keyword>
<dbReference type="SUPFAM" id="SSF49401">
    <property type="entry name" value="Bacterial adhesins"/>
    <property type="match status" value="1"/>
</dbReference>
<dbReference type="PRINTS" id="PR01613">
    <property type="entry name" value="FIMBRIALPAPF"/>
</dbReference>
<dbReference type="Proteomes" id="UP000239181">
    <property type="component" value="Unassembled WGS sequence"/>
</dbReference>
<evidence type="ECO:0000313" key="4">
    <source>
        <dbReference type="Proteomes" id="UP000239181"/>
    </source>
</evidence>
<comment type="caution">
    <text evidence="3">The sequence shown here is derived from an EMBL/GenBank/DDBJ whole genome shotgun (WGS) entry which is preliminary data.</text>
</comment>
<feature type="chain" id="PRO_5015523464" evidence="1">
    <location>
        <begin position="20"/>
        <end position="164"/>
    </location>
</feature>
<dbReference type="RefSeq" id="WP_105590881.1">
    <property type="nucleotide sequence ID" value="NZ_PDET01000001.1"/>
</dbReference>
<dbReference type="InterPro" id="IPR050263">
    <property type="entry name" value="Bact_Fimbrial_Adh_Pro"/>
</dbReference>
<dbReference type="Gene3D" id="2.60.40.1090">
    <property type="entry name" value="Fimbrial-type adhesion domain"/>
    <property type="match status" value="1"/>
</dbReference>
<dbReference type="EMBL" id="PDET01000001">
    <property type="protein sequence ID" value="PRD17282.1"/>
    <property type="molecule type" value="Genomic_DNA"/>
</dbReference>
<feature type="domain" description="Fimbrial-type adhesion" evidence="2">
    <location>
        <begin position="28"/>
        <end position="163"/>
    </location>
</feature>
<protein>
    <submittedName>
        <fullName evidence="3">Fimbrial protein</fullName>
    </submittedName>
</protein>
<dbReference type="PANTHER" id="PTHR33420">
    <property type="entry name" value="FIMBRIAL SUBUNIT ELFA-RELATED"/>
    <property type="match status" value="1"/>
</dbReference>
<dbReference type="GO" id="GO:0009289">
    <property type="term" value="C:pilus"/>
    <property type="evidence" value="ECO:0007669"/>
    <property type="project" value="InterPro"/>
</dbReference>
<evidence type="ECO:0000313" key="3">
    <source>
        <dbReference type="EMBL" id="PRD17282.1"/>
    </source>
</evidence>
<keyword evidence="4" id="KW-1185">Reference proteome</keyword>
<dbReference type="InterPro" id="IPR036937">
    <property type="entry name" value="Adhesion_dom_fimbrial_sf"/>
</dbReference>
<feature type="signal peptide" evidence="1">
    <location>
        <begin position="1"/>
        <end position="19"/>
    </location>
</feature>
<evidence type="ECO:0000259" key="2">
    <source>
        <dbReference type="Pfam" id="PF00419"/>
    </source>
</evidence>
<dbReference type="PANTHER" id="PTHR33420:SF26">
    <property type="entry name" value="FIMBRIAL SUBUNIT"/>
    <property type="match status" value="1"/>
</dbReference>
<proteinExistence type="predicted"/>
<dbReference type="AlphaFoldDB" id="A0A2S9IHM2"/>
<name>A0A2S9IHM2_9GAMM</name>
<dbReference type="GO" id="GO:0043709">
    <property type="term" value="P:cell adhesion involved in single-species biofilm formation"/>
    <property type="evidence" value="ECO:0007669"/>
    <property type="project" value="TreeGrafter"/>
</dbReference>
<sequence length="164" mass="17866">MKMKRLIFLVSMFSCFSHGSTELVGSEINMHGKIVKRPCEINSGKPIEINFNIVNAGKVDGKNYGKPFLLLYDCHGVVMDKMLKYIGNVTSFDKTAVESNIPGFGIALQLNDDGVNQPFNVNSAIRIPASRSFSQLTATPVKGDDKILKAGDFSAAATLEMGYP</sequence>
<dbReference type="Pfam" id="PF00419">
    <property type="entry name" value="Fimbrial"/>
    <property type="match status" value="1"/>
</dbReference>
<accession>A0A2S9IHM2</accession>